<keyword evidence="3" id="KW-1185">Reference proteome</keyword>
<dbReference type="RefSeq" id="WP_279243156.1">
    <property type="nucleotide sequence ID" value="NZ_CP036501.1"/>
</dbReference>
<dbReference type="SUPFAM" id="SSF56112">
    <property type="entry name" value="Protein kinase-like (PK-like)"/>
    <property type="match status" value="1"/>
</dbReference>
<dbReference type="InterPro" id="IPR002575">
    <property type="entry name" value="Aminoglycoside_PTrfase"/>
</dbReference>
<name>A0ABY6Q5Q0_9GAMM</name>
<evidence type="ECO:0000313" key="3">
    <source>
        <dbReference type="Proteomes" id="UP001317963"/>
    </source>
</evidence>
<evidence type="ECO:0000313" key="2">
    <source>
        <dbReference type="EMBL" id="UZP74340.1"/>
    </source>
</evidence>
<feature type="domain" description="Aminoglycoside phosphotransferase" evidence="1">
    <location>
        <begin position="69"/>
        <end position="168"/>
    </location>
</feature>
<reference evidence="2 3" key="1">
    <citation type="submission" date="2019-02" db="EMBL/GenBank/DDBJ databases">
        <title>Halieaceae_genomes.</title>
        <authorList>
            <person name="Li S.-H."/>
        </authorList>
    </citation>
    <scope>NUCLEOTIDE SEQUENCE [LARGE SCALE GENOMIC DNA]</scope>
    <source>
        <strain evidence="2 3">JH123</strain>
    </source>
</reference>
<dbReference type="InterPro" id="IPR011009">
    <property type="entry name" value="Kinase-like_dom_sf"/>
</dbReference>
<accession>A0ABY6Q5Q0</accession>
<organism evidence="2 3">
    <name type="scientific">Candidatus Paraluminiphilus aquimaris</name>
    <dbReference type="NCBI Taxonomy" id="2518994"/>
    <lineage>
        <taxon>Bacteria</taxon>
        <taxon>Pseudomonadati</taxon>
        <taxon>Pseudomonadota</taxon>
        <taxon>Gammaproteobacteria</taxon>
        <taxon>Cellvibrionales</taxon>
        <taxon>Halieaceae</taxon>
        <taxon>Candidatus Paraluminiphilus</taxon>
    </lineage>
</organism>
<evidence type="ECO:0000259" key="1">
    <source>
        <dbReference type="Pfam" id="PF01636"/>
    </source>
</evidence>
<dbReference type="Gene3D" id="3.90.1200.10">
    <property type="match status" value="1"/>
</dbReference>
<sequence length="213" mass="24272">MSLNPPDRELAIWRQAARLDLAPPIAWASKNSDVVVTSRLHFDLVDEEEHSELLMRIHESGLEAPRLSLEQTAEHYTAAIRSRGLAHLAIDFNAQAIRADLRRLDNESPCFCHNDLTSSNIGRLENRYFAIDWEYAACGSRHFDIAVASQNMESAARDRFAERTAGVSFNRPTWQAACRVERLMDHLWTLAVLGRAEIEQSKEILAKNWIPHE</sequence>
<dbReference type="EMBL" id="CP036501">
    <property type="protein sequence ID" value="UZP74340.1"/>
    <property type="molecule type" value="Genomic_DNA"/>
</dbReference>
<dbReference type="Proteomes" id="UP001317963">
    <property type="component" value="Chromosome"/>
</dbReference>
<dbReference type="Pfam" id="PF01636">
    <property type="entry name" value="APH"/>
    <property type="match status" value="1"/>
</dbReference>
<gene>
    <name evidence="2" type="ORF">E0F26_06110</name>
</gene>
<protein>
    <recommendedName>
        <fullName evidence="1">Aminoglycoside phosphotransferase domain-containing protein</fullName>
    </recommendedName>
</protein>
<proteinExistence type="predicted"/>